<gene>
    <name evidence="1" type="ORF">F8M41_004073</name>
</gene>
<dbReference type="AlphaFoldDB" id="A0A8H4A5Z8"/>
<dbReference type="Proteomes" id="UP000439903">
    <property type="component" value="Unassembled WGS sequence"/>
</dbReference>
<evidence type="ECO:0000313" key="2">
    <source>
        <dbReference type="Proteomes" id="UP000439903"/>
    </source>
</evidence>
<name>A0A8H4A5Z8_GIGMA</name>
<dbReference type="OrthoDB" id="2445949at2759"/>
<evidence type="ECO:0000313" key="1">
    <source>
        <dbReference type="EMBL" id="KAF0440132.1"/>
    </source>
</evidence>
<sequence>MNINVKSKKHNLRSRTVLSEISTVSNNRNDIRNFFPAYNPTVAESIEKFFQIYNPRLVTQLDFYVWRVCNDMEVEFFVNDYTLFANGLNRVRQRENWTNEETRASKEAICRCDVKPFFNLLEKNPRGFVKWCEQELATLEQKKFFPNINNEIVGGDSHRREVFKQYVFLQNKSSEWIITNDEGIDVDIGNLFAKTITWNKIKALNYDHPTLSYIVDLTELQEELLENIGPELYEKIACIPHRYTLDIPVSFRDLFEKFYCDQKRWQYDDFGKINDDYRKLNFYIFMRDVCKHIFSLWDENIREAHCLEGTWNRLVLDSILNSITHKLGKTSFRKWSESSSLASAFRKVSYARKPDFWLLVEVAGTIQEVLFEETSGGPFVNDTDKFHTDRYKLFRFGHDPKIMMETMLISENAKYLSVVDYNKLQKRLCNINLFLIQAYSTKFRIFIMDQPGQPLCRVREIYDLKIPYQPMDKESVLQFIYSLWMTRLGLEELVKDINEIGREIQVKCQGPLKNFHVPMSNLEYPTFPSP</sequence>
<organism evidence="1 2">
    <name type="scientific">Gigaspora margarita</name>
    <dbReference type="NCBI Taxonomy" id="4874"/>
    <lineage>
        <taxon>Eukaryota</taxon>
        <taxon>Fungi</taxon>
        <taxon>Fungi incertae sedis</taxon>
        <taxon>Mucoromycota</taxon>
        <taxon>Glomeromycotina</taxon>
        <taxon>Glomeromycetes</taxon>
        <taxon>Diversisporales</taxon>
        <taxon>Gigasporaceae</taxon>
        <taxon>Gigaspora</taxon>
    </lineage>
</organism>
<protein>
    <submittedName>
        <fullName evidence="1">Uncharacterized protein</fullName>
    </submittedName>
</protein>
<proteinExistence type="predicted"/>
<reference evidence="1 2" key="1">
    <citation type="journal article" date="2019" name="Environ. Microbiol.">
        <title>At the nexus of three kingdoms: the genome of the mycorrhizal fungus Gigaspora margarita provides insights into plant, endobacterial and fungal interactions.</title>
        <authorList>
            <person name="Venice F."/>
            <person name="Ghignone S."/>
            <person name="Salvioli di Fossalunga A."/>
            <person name="Amselem J."/>
            <person name="Novero M."/>
            <person name="Xianan X."/>
            <person name="Sedzielewska Toro K."/>
            <person name="Morin E."/>
            <person name="Lipzen A."/>
            <person name="Grigoriev I.V."/>
            <person name="Henrissat B."/>
            <person name="Martin F.M."/>
            <person name="Bonfante P."/>
        </authorList>
    </citation>
    <scope>NUCLEOTIDE SEQUENCE [LARGE SCALE GENOMIC DNA]</scope>
    <source>
        <strain evidence="1 2">BEG34</strain>
    </source>
</reference>
<dbReference type="EMBL" id="WTPW01001368">
    <property type="protein sequence ID" value="KAF0440132.1"/>
    <property type="molecule type" value="Genomic_DNA"/>
</dbReference>
<keyword evidence="2" id="KW-1185">Reference proteome</keyword>
<comment type="caution">
    <text evidence="1">The sequence shown here is derived from an EMBL/GenBank/DDBJ whole genome shotgun (WGS) entry which is preliminary data.</text>
</comment>
<accession>A0A8H4A5Z8</accession>